<sequence length="149" mass="17080">MSGQLANQQVVTISNWHTPTSNSQGEAVTCEMQQSKIEGEEPPLSRRHTRIRYRSSLDEDGGRSRSSSPFYPSPLRLRHGGSRFEKEIRDGGVSERRIQRAKRFGIQPPPDEYTETHATIRIHYACSHFLKIFHVRQLRELPRIASVPS</sequence>
<protein>
    <submittedName>
        <fullName evidence="2">Uncharacterized protein</fullName>
    </submittedName>
</protein>
<gene>
    <name evidence="2" type="ORF">Tcan_07868</name>
</gene>
<evidence type="ECO:0000256" key="1">
    <source>
        <dbReference type="SAM" id="MobiDB-lite"/>
    </source>
</evidence>
<dbReference type="EMBL" id="JPKZ01000485">
    <property type="protein sequence ID" value="KHN87084.1"/>
    <property type="molecule type" value="Genomic_DNA"/>
</dbReference>
<reference evidence="2 3" key="1">
    <citation type="submission" date="2014-11" db="EMBL/GenBank/DDBJ databases">
        <title>Genetic blueprint of the zoonotic pathogen Toxocara canis.</title>
        <authorList>
            <person name="Zhu X.-Q."/>
            <person name="Korhonen P.K."/>
            <person name="Cai H."/>
            <person name="Young N.D."/>
            <person name="Nejsum P."/>
            <person name="von Samson-Himmelstjerna G."/>
            <person name="Boag P.R."/>
            <person name="Tan P."/>
            <person name="Li Q."/>
            <person name="Min J."/>
            <person name="Yang Y."/>
            <person name="Wang X."/>
            <person name="Fang X."/>
            <person name="Hall R.S."/>
            <person name="Hofmann A."/>
            <person name="Sternberg P.W."/>
            <person name="Jex A.R."/>
            <person name="Gasser R.B."/>
        </authorList>
    </citation>
    <scope>NUCLEOTIDE SEQUENCE [LARGE SCALE GENOMIC DNA]</scope>
    <source>
        <strain evidence="2">PN_DK_2014</strain>
    </source>
</reference>
<evidence type="ECO:0000313" key="2">
    <source>
        <dbReference type="EMBL" id="KHN87084.1"/>
    </source>
</evidence>
<dbReference type="Proteomes" id="UP000031036">
    <property type="component" value="Unassembled WGS sequence"/>
</dbReference>
<feature type="region of interest" description="Disordered" evidence="1">
    <location>
        <begin position="1"/>
        <end position="83"/>
    </location>
</feature>
<feature type="compositionally biased region" description="Low complexity" evidence="1">
    <location>
        <begin position="64"/>
        <end position="75"/>
    </location>
</feature>
<organism evidence="2 3">
    <name type="scientific">Toxocara canis</name>
    <name type="common">Canine roundworm</name>
    <dbReference type="NCBI Taxonomy" id="6265"/>
    <lineage>
        <taxon>Eukaryota</taxon>
        <taxon>Metazoa</taxon>
        <taxon>Ecdysozoa</taxon>
        <taxon>Nematoda</taxon>
        <taxon>Chromadorea</taxon>
        <taxon>Rhabditida</taxon>
        <taxon>Spirurina</taxon>
        <taxon>Ascaridomorpha</taxon>
        <taxon>Ascaridoidea</taxon>
        <taxon>Toxocaridae</taxon>
        <taxon>Toxocara</taxon>
    </lineage>
</organism>
<proteinExistence type="predicted"/>
<name>A0A0B2W087_TOXCA</name>
<dbReference type="AlphaFoldDB" id="A0A0B2W087"/>
<evidence type="ECO:0000313" key="3">
    <source>
        <dbReference type="Proteomes" id="UP000031036"/>
    </source>
</evidence>
<keyword evidence="3" id="KW-1185">Reference proteome</keyword>
<accession>A0A0B2W087</accession>
<comment type="caution">
    <text evidence="2">The sequence shown here is derived from an EMBL/GenBank/DDBJ whole genome shotgun (WGS) entry which is preliminary data.</text>
</comment>
<feature type="compositionally biased region" description="Polar residues" evidence="1">
    <location>
        <begin position="1"/>
        <end position="36"/>
    </location>
</feature>